<dbReference type="GO" id="GO:0005737">
    <property type="term" value="C:cytoplasm"/>
    <property type="evidence" value="ECO:0007669"/>
    <property type="project" value="UniProtKB-SubCell"/>
</dbReference>
<keyword evidence="7" id="KW-0808">Transferase</keyword>
<comment type="catalytic activity">
    <reaction evidence="10">
        <text>N-terminal L-seryl-[histone H2A] + acetyl-CoA = N-terminal N(alpha)-acetyl-L-seryl-[histone H2A] + CoA + H(+)</text>
        <dbReference type="Rhea" id="RHEA:50600"/>
        <dbReference type="Rhea" id="RHEA-COMP:12742"/>
        <dbReference type="Rhea" id="RHEA-COMP:12744"/>
        <dbReference type="ChEBI" id="CHEBI:15378"/>
        <dbReference type="ChEBI" id="CHEBI:57287"/>
        <dbReference type="ChEBI" id="CHEBI:57288"/>
        <dbReference type="ChEBI" id="CHEBI:64738"/>
        <dbReference type="ChEBI" id="CHEBI:83690"/>
        <dbReference type="EC" id="2.3.1.257"/>
    </reaction>
</comment>
<dbReference type="Proteomes" id="UP001182556">
    <property type="component" value="Unassembled WGS sequence"/>
</dbReference>
<dbReference type="Pfam" id="PF00583">
    <property type="entry name" value="Acetyltransf_1"/>
    <property type="match status" value="1"/>
</dbReference>
<evidence type="ECO:0000259" key="13">
    <source>
        <dbReference type="PROSITE" id="PS51186"/>
    </source>
</evidence>
<comment type="catalytic activity">
    <reaction evidence="11">
        <text>N-terminal L-seryl-[histone H4] + acetyl-CoA = N-terminal N(alpha)-acetyl-L-seryl-[histone H4] + CoA + H(+)</text>
        <dbReference type="Rhea" id="RHEA:50596"/>
        <dbReference type="Rhea" id="RHEA-COMP:12740"/>
        <dbReference type="Rhea" id="RHEA-COMP:12743"/>
        <dbReference type="ChEBI" id="CHEBI:15378"/>
        <dbReference type="ChEBI" id="CHEBI:57287"/>
        <dbReference type="ChEBI" id="CHEBI:57288"/>
        <dbReference type="ChEBI" id="CHEBI:64738"/>
        <dbReference type="ChEBI" id="CHEBI:83690"/>
        <dbReference type="EC" id="2.3.1.257"/>
    </reaction>
</comment>
<comment type="similarity">
    <text evidence="3">Belongs to the acetyltransferase family. NAA40 subfamily.</text>
</comment>
<dbReference type="InterPro" id="IPR039949">
    <property type="entry name" value="NAA40"/>
</dbReference>
<feature type="compositionally biased region" description="Acidic residues" evidence="12">
    <location>
        <begin position="162"/>
        <end position="173"/>
    </location>
</feature>
<evidence type="ECO:0000256" key="11">
    <source>
        <dbReference type="ARBA" id="ARBA00049524"/>
    </source>
</evidence>
<evidence type="ECO:0000256" key="10">
    <source>
        <dbReference type="ARBA" id="ARBA00047821"/>
    </source>
</evidence>
<evidence type="ECO:0000256" key="9">
    <source>
        <dbReference type="ARBA" id="ARBA00023315"/>
    </source>
</evidence>
<dbReference type="PANTHER" id="PTHR20531:SF1">
    <property type="entry name" value="N-ALPHA-ACETYLTRANSFERASE 40"/>
    <property type="match status" value="1"/>
</dbReference>
<feature type="domain" description="N-acetyltransferase" evidence="13">
    <location>
        <begin position="9"/>
        <end position="168"/>
    </location>
</feature>
<dbReference type="GO" id="GO:1990189">
    <property type="term" value="F:protein N-terminal-serine acetyltransferase activity"/>
    <property type="evidence" value="ECO:0007669"/>
    <property type="project" value="UniProtKB-EC"/>
</dbReference>
<evidence type="ECO:0000256" key="5">
    <source>
        <dbReference type="ARBA" id="ARBA00015043"/>
    </source>
</evidence>
<dbReference type="EC" id="2.3.1.257" evidence="4"/>
<dbReference type="GO" id="GO:0043998">
    <property type="term" value="F:histone H2A acetyltransferase activity"/>
    <property type="evidence" value="ECO:0007669"/>
    <property type="project" value="InterPro"/>
</dbReference>
<keyword evidence="6" id="KW-0963">Cytoplasm</keyword>
<dbReference type="CDD" id="cd04301">
    <property type="entry name" value="NAT_SF"/>
    <property type="match status" value="1"/>
</dbReference>
<protein>
    <recommendedName>
        <fullName evidence="5">N-alpha-acetyltransferase 40</fullName>
        <ecNumber evidence="4">2.3.1.257</ecNumber>
    </recommendedName>
</protein>
<evidence type="ECO:0000256" key="6">
    <source>
        <dbReference type="ARBA" id="ARBA00022490"/>
    </source>
</evidence>
<keyword evidence="8" id="KW-0539">Nucleus</keyword>
<sequence>MASIIAGSSVIYTESSKREELFDPSTRYLLLLQPSTHSSSSDTLAMPGALPSAQDRKGKGKVSVDFDQEDLVGYCSFRFDTEETLGSRDVEVVYCYELQMKPEARGQGLGKVLMDELEEIGRDRGMAKSMLTCMKKNTSALSFYLKQGYQPDEIDPTRMAEEESEEDEDEEWQEVGSDGEPVSRDDEEVDYTILSKNLQLQS</sequence>
<evidence type="ECO:0000256" key="3">
    <source>
        <dbReference type="ARBA" id="ARBA00008870"/>
    </source>
</evidence>
<dbReference type="GO" id="GO:0010485">
    <property type="term" value="F:histone H4 acetyltransferase activity"/>
    <property type="evidence" value="ECO:0007669"/>
    <property type="project" value="InterPro"/>
</dbReference>
<dbReference type="AlphaFoldDB" id="A0AAD9FTE3"/>
<evidence type="ECO:0000256" key="4">
    <source>
        <dbReference type="ARBA" id="ARBA00012950"/>
    </source>
</evidence>
<dbReference type="Gene3D" id="3.40.630.30">
    <property type="match status" value="1"/>
</dbReference>
<proteinExistence type="inferred from homology"/>
<evidence type="ECO:0000256" key="2">
    <source>
        <dbReference type="ARBA" id="ARBA00004496"/>
    </source>
</evidence>
<gene>
    <name evidence="14" type="ORF">DB88DRAFT_485070</name>
</gene>
<evidence type="ECO:0000313" key="15">
    <source>
        <dbReference type="Proteomes" id="UP001182556"/>
    </source>
</evidence>
<accession>A0AAD9FTE3</accession>
<dbReference type="InterPro" id="IPR000182">
    <property type="entry name" value="GNAT_dom"/>
</dbReference>
<dbReference type="GO" id="GO:0005634">
    <property type="term" value="C:nucleus"/>
    <property type="evidence" value="ECO:0007669"/>
    <property type="project" value="UniProtKB-SubCell"/>
</dbReference>
<dbReference type="InterPro" id="IPR016181">
    <property type="entry name" value="Acyl_CoA_acyltransferase"/>
</dbReference>
<feature type="region of interest" description="Disordered" evidence="12">
    <location>
        <begin position="152"/>
        <end position="189"/>
    </location>
</feature>
<organism evidence="14 15">
    <name type="scientific">Papiliotrema laurentii</name>
    <name type="common">Cryptococcus laurentii</name>
    <dbReference type="NCBI Taxonomy" id="5418"/>
    <lineage>
        <taxon>Eukaryota</taxon>
        <taxon>Fungi</taxon>
        <taxon>Dikarya</taxon>
        <taxon>Basidiomycota</taxon>
        <taxon>Agaricomycotina</taxon>
        <taxon>Tremellomycetes</taxon>
        <taxon>Tremellales</taxon>
        <taxon>Rhynchogastremaceae</taxon>
        <taxon>Papiliotrema</taxon>
    </lineage>
</organism>
<dbReference type="PROSITE" id="PS51186">
    <property type="entry name" value="GNAT"/>
    <property type="match status" value="1"/>
</dbReference>
<dbReference type="PANTHER" id="PTHR20531">
    <property type="entry name" value="N-ALPHA-ACETYLTRANSFERASE 40"/>
    <property type="match status" value="1"/>
</dbReference>
<evidence type="ECO:0000256" key="8">
    <source>
        <dbReference type="ARBA" id="ARBA00023242"/>
    </source>
</evidence>
<evidence type="ECO:0000256" key="7">
    <source>
        <dbReference type="ARBA" id="ARBA00022679"/>
    </source>
</evidence>
<dbReference type="SUPFAM" id="SSF55729">
    <property type="entry name" value="Acyl-CoA N-acyltransferases (Nat)"/>
    <property type="match status" value="1"/>
</dbReference>
<comment type="subcellular location">
    <subcellularLocation>
        <location evidence="2">Cytoplasm</location>
    </subcellularLocation>
    <subcellularLocation>
        <location evidence="1">Nucleus</location>
    </subcellularLocation>
</comment>
<name>A0AAD9FTE3_PAPLA</name>
<evidence type="ECO:0000256" key="12">
    <source>
        <dbReference type="SAM" id="MobiDB-lite"/>
    </source>
</evidence>
<feature type="region of interest" description="Disordered" evidence="12">
    <location>
        <begin position="37"/>
        <end position="58"/>
    </location>
</feature>
<dbReference type="EMBL" id="JAODAN010000003">
    <property type="protein sequence ID" value="KAK1925781.1"/>
    <property type="molecule type" value="Genomic_DNA"/>
</dbReference>
<comment type="caution">
    <text evidence="14">The sequence shown here is derived from an EMBL/GenBank/DDBJ whole genome shotgun (WGS) entry which is preliminary data.</text>
</comment>
<evidence type="ECO:0000313" key="14">
    <source>
        <dbReference type="EMBL" id="KAK1925781.1"/>
    </source>
</evidence>
<keyword evidence="9" id="KW-0012">Acyltransferase</keyword>
<reference evidence="14" key="1">
    <citation type="submission" date="2023-02" db="EMBL/GenBank/DDBJ databases">
        <title>Identification and recombinant expression of a fungal hydrolase from Papiliotrema laurentii that hydrolyzes apple cutin and clears colloidal polyester polyurethane.</title>
        <authorList>
            <consortium name="DOE Joint Genome Institute"/>
            <person name="Roman V.A."/>
            <person name="Bojanowski C."/>
            <person name="Crable B.R."/>
            <person name="Wagner D.N."/>
            <person name="Hung C.S."/>
            <person name="Nadeau L.J."/>
            <person name="Schratz L."/>
            <person name="Haridas S."/>
            <person name="Pangilinan J."/>
            <person name="Lipzen A."/>
            <person name="Na H."/>
            <person name="Yan M."/>
            <person name="Ng V."/>
            <person name="Grigoriev I.V."/>
            <person name="Spatafora J.W."/>
            <person name="Barlow D."/>
            <person name="Biffinger J."/>
            <person name="Kelley-Loughnane N."/>
            <person name="Varaljay V.A."/>
            <person name="Crookes-Goodson W.J."/>
        </authorList>
    </citation>
    <scope>NUCLEOTIDE SEQUENCE</scope>
    <source>
        <strain evidence="14">5307AH</strain>
    </source>
</reference>
<keyword evidence="15" id="KW-1185">Reference proteome</keyword>
<evidence type="ECO:0000256" key="1">
    <source>
        <dbReference type="ARBA" id="ARBA00004123"/>
    </source>
</evidence>